<feature type="transmembrane region" description="Helical" evidence="1">
    <location>
        <begin position="178"/>
        <end position="199"/>
    </location>
</feature>
<evidence type="ECO:0000256" key="1">
    <source>
        <dbReference type="SAM" id="Phobius"/>
    </source>
</evidence>
<name>A0ABP1E8W4_9APHY</name>
<gene>
    <name evidence="3" type="ORF">GFSPODELE1_LOCUS10777</name>
</gene>
<proteinExistence type="predicted"/>
<evidence type="ECO:0000313" key="4">
    <source>
        <dbReference type="Proteomes" id="UP001497453"/>
    </source>
</evidence>
<keyword evidence="1" id="KW-0472">Membrane</keyword>
<organism evidence="3 4">
    <name type="scientific">Somion occarium</name>
    <dbReference type="NCBI Taxonomy" id="3059160"/>
    <lineage>
        <taxon>Eukaryota</taxon>
        <taxon>Fungi</taxon>
        <taxon>Dikarya</taxon>
        <taxon>Basidiomycota</taxon>
        <taxon>Agaricomycotina</taxon>
        <taxon>Agaricomycetes</taxon>
        <taxon>Polyporales</taxon>
        <taxon>Cerrenaceae</taxon>
        <taxon>Somion</taxon>
    </lineage>
</organism>
<keyword evidence="1" id="KW-0812">Transmembrane</keyword>
<dbReference type="Proteomes" id="UP001497453">
    <property type="component" value="Chromosome 9"/>
</dbReference>
<keyword evidence="4" id="KW-1185">Reference proteome</keyword>
<feature type="transmembrane region" description="Helical" evidence="1">
    <location>
        <begin position="101"/>
        <end position="123"/>
    </location>
</feature>
<evidence type="ECO:0000259" key="2">
    <source>
        <dbReference type="Pfam" id="PF20153"/>
    </source>
</evidence>
<feature type="transmembrane region" description="Helical" evidence="1">
    <location>
        <begin position="21"/>
        <end position="41"/>
    </location>
</feature>
<protein>
    <recommendedName>
        <fullName evidence="2">DUF6535 domain-containing protein</fullName>
    </recommendedName>
</protein>
<dbReference type="InterPro" id="IPR045338">
    <property type="entry name" value="DUF6535"/>
</dbReference>
<dbReference type="EMBL" id="OZ037952">
    <property type="protein sequence ID" value="CAL1716480.1"/>
    <property type="molecule type" value="Genomic_DNA"/>
</dbReference>
<reference evidence="4" key="1">
    <citation type="submission" date="2024-04" db="EMBL/GenBank/DDBJ databases">
        <authorList>
            <person name="Shaw F."/>
            <person name="Minotto A."/>
        </authorList>
    </citation>
    <scope>NUCLEOTIDE SEQUENCE [LARGE SCALE GENOMIC DNA]</scope>
</reference>
<evidence type="ECO:0000313" key="3">
    <source>
        <dbReference type="EMBL" id="CAL1716480.1"/>
    </source>
</evidence>
<sequence length="240" mass="26930">MAMAGHIREVDRAKIEDFKEDIDILLIFAGLFSAVLTAFIIESYKTLRVDPADATVQLLQQISMQLNSFTVNGNYINATIPPPSTPEPFTAALSAVKINSFWFVSLILSLIAASFSMLVKGWLHEYLAIEQTSPQTHFQIRFFALQKWKVFKIAALLPLLLQAALGLFLLGLCFFTTSIHSSIGITSIVLVTLWVALLLRTTLAPAVSSHCPYKVIFLKNALKYVRYIWFLGHDYIVNFL</sequence>
<feature type="transmembrane region" description="Helical" evidence="1">
    <location>
        <begin position="150"/>
        <end position="172"/>
    </location>
</feature>
<dbReference type="Pfam" id="PF20153">
    <property type="entry name" value="DUF6535"/>
    <property type="match status" value="1"/>
</dbReference>
<feature type="domain" description="DUF6535" evidence="2">
    <location>
        <begin position="6"/>
        <end position="176"/>
    </location>
</feature>
<keyword evidence="1" id="KW-1133">Transmembrane helix</keyword>
<accession>A0ABP1E8W4</accession>